<dbReference type="GO" id="GO:0005829">
    <property type="term" value="C:cytosol"/>
    <property type="evidence" value="ECO:0007669"/>
    <property type="project" value="TreeGrafter"/>
</dbReference>
<dbReference type="PROSITE" id="PS50943">
    <property type="entry name" value="HTH_CROC1"/>
    <property type="match status" value="1"/>
</dbReference>
<gene>
    <name evidence="3" type="ORF">CPZ25_013095</name>
</gene>
<dbReference type="AlphaFoldDB" id="A0A4P9C9G3"/>
<dbReference type="Proteomes" id="UP000218387">
    <property type="component" value="Chromosome"/>
</dbReference>
<dbReference type="GO" id="GO:0003677">
    <property type="term" value="F:DNA binding"/>
    <property type="evidence" value="ECO:0007669"/>
    <property type="project" value="UniProtKB-KW"/>
</dbReference>
<dbReference type="SMART" id="SM00530">
    <property type="entry name" value="HTH_XRE"/>
    <property type="match status" value="1"/>
</dbReference>
<feature type="domain" description="HTH cro/C1-type" evidence="2">
    <location>
        <begin position="35"/>
        <end position="89"/>
    </location>
</feature>
<dbReference type="CDD" id="cd00093">
    <property type="entry name" value="HTH_XRE"/>
    <property type="match status" value="1"/>
</dbReference>
<sequence>MQSPCLGLCAGVFLLPQSHAEELTTMDNKVIGRHIREARLDKKLTQYQLAERVHITPNYLSMLERGTHLPKLETLITISEALEVPVSALLADFPVESFTSRIHFLSTAMEGLDDEQSKIVCDVIKVMTDGFKLKK</sequence>
<dbReference type="SUPFAM" id="SSF47413">
    <property type="entry name" value="lambda repressor-like DNA-binding domains"/>
    <property type="match status" value="1"/>
</dbReference>
<accession>A0A4P9C9G3</accession>
<dbReference type="InterPro" id="IPR001387">
    <property type="entry name" value="Cro/C1-type_HTH"/>
</dbReference>
<dbReference type="KEGG" id="emt:CPZ25_013095"/>
<dbReference type="InterPro" id="IPR050807">
    <property type="entry name" value="TransReg_Diox_bact_type"/>
</dbReference>
<evidence type="ECO:0000313" key="4">
    <source>
        <dbReference type="Proteomes" id="UP000218387"/>
    </source>
</evidence>
<dbReference type="PANTHER" id="PTHR46797">
    <property type="entry name" value="HTH-TYPE TRANSCRIPTIONAL REGULATOR"/>
    <property type="match status" value="1"/>
</dbReference>
<evidence type="ECO:0000259" key="2">
    <source>
        <dbReference type="PROSITE" id="PS50943"/>
    </source>
</evidence>
<evidence type="ECO:0000256" key="1">
    <source>
        <dbReference type="ARBA" id="ARBA00023125"/>
    </source>
</evidence>
<name>A0A4P9C9G3_EUBML</name>
<organism evidence="3 4">
    <name type="scientific">Eubacterium maltosivorans</name>
    <dbReference type="NCBI Taxonomy" id="2041044"/>
    <lineage>
        <taxon>Bacteria</taxon>
        <taxon>Bacillati</taxon>
        <taxon>Bacillota</taxon>
        <taxon>Clostridia</taxon>
        <taxon>Eubacteriales</taxon>
        <taxon>Eubacteriaceae</taxon>
        <taxon>Eubacterium</taxon>
    </lineage>
</organism>
<dbReference type="EMBL" id="CP029487">
    <property type="protein sequence ID" value="QCT72220.1"/>
    <property type="molecule type" value="Genomic_DNA"/>
</dbReference>
<dbReference type="Gene3D" id="1.10.260.40">
    <property type="entry name" value="lambda repressor-like DNA-binding domains"/>
    <property type="match status" value="1"/>
</dbReference>
<keyword evidence="4" id="KW-1185">Reference proteome</keyword>
<dbReference type="GO" id="GO:0003700">
    <property type="term" value="F:DNA-binding transcription factor activity"/>
    <property type="evidence" value="ECO:0007669"/>
    <property type="project" value="TreeGrafter"/>
</dbReference>
<protein>
    <submittedName>
        <fullName evidence="3">XRE family transcriptional regulator</fullName>
    </submittedName>
</protein>
<dbReference type="Pfam" id="PF01381">
    <property type="entry name" value="HTH_3"/>
    <property type="match status" value="1"/>
</dbReference>
<proteinExistence type="predicted"/>
<reference evidence="3 4" key="1">
    <citation type="submission" date="2018-05" db="EMBL/GenBank/DDBJ databases">
        <title>Genome comparison of Eubacterium sp.</title>
        <authorList>
            <person name="Feng Y."/>
            <person name="Sanchez-Andrea I."/>
            <person name="Stams A.J.M."/>
            <person name="De Vos W.M."/>
        </authorList>
    </citation>
    <scope>NUCLEOTIDE SEQUENCE [LARGE SCALE GENOMIC DNA]</scope>
    <source>
        <strain evidence="3 4">YI</strain>
    </source>
</reference>
<keyword evidence="1" id="KW-0238">DNA-binding</keyword>
<evidence type="ECO:0000313" key="3">
    <source>
        <dbReference type="EMBL" id="QCT72220.1"/>
    </source>
</evidence>
<dbReference type="PANTHER" id="PTHR46797:SF1">
    <property type="entry name" value="METHYLPHOSPHONATE SYNTHASE"/>
    <property type="match status" value="1"/>
</dbReference>
<dbReference type="InterPro" id="IPR010982">
    <property type="entry name" value="Lambda_DNA-bd_dom_sf"/>
</dbReference>